<dbReference type="PANTHER" id="PTHR31511">
    <property type="entry name" value="PROTEIN CBG23764"/>
    <property type="match status" value="1"/>
</dbReference>
<organism evidence="1 2">
    <name type="scientific">Mycetomoellerius zeteki</name>
    <dbReference type="NCBI Taxonomy" id="64791"/>
    <lineage>
        <taxon>Eukaryota</taxon>
        <taxon>Metazoa</taxon>
        <taxon>Ecdysozoa</taxon>
        <taxon>Arthropoda</taxon>
        <taxon>Hexapoda</taxon>
        <taxon>Insecta</taxon>
        <taxon>Pterygota</taxon>
        <taxon>Neoptera</taxon>
        <taxon>Endopterygota</taxon>
        <taxon>Hymenoptera</taxon>
        <taxon>Apocrita</taxon>
        <taxon>Aculeata</taxon>
        <taxon>Formicoidea</taxon>
        <taxon>Formicidae</taxon>
        <taxon>Myrmicinae</taxon>
        <taxon>Mycetomoellerius</taxon>
    </lineage>
</organism>
<dbReference type="AlphaFoldDB" id="A0A151XGZ2"/>
<dbReference type="STRING" id="64791.A0A151XGZ2"/>
<evidence type="ECO:0000313" key="1">
    <source>
        <dbReference type="EMBL" id="KYQ59585.1"/>
    </source>
</evidence>
<dbReference type="Proteomes" id="UP000075809">
    <property type="component" value="Unassembled WGS sequence"/>
</dbReference>
<evidence type="ECO:0008006" key="3">
    <source>
        <dbReference type="Google" id="ProtNLM"/>
    </source>
</evidence>
<dbReference type="PANTHER" id="PTHR31511:SF12">
    <property type="entry name" value="RHO TERMINATION FACTOR N-TERMINAL DOMAIN-CONTAINING PROTEIN"/>
    <property type="match status" value="1"/>
</dbReference>
<reference evidence="1 2" key="1">
    <citation type="submission" date="2015-09" db="EMBL/GenBank/DDBJ databases">
        <title>Trachymyrmex zeteki WGS genome.</title>
        <authorList>
            <person name="Nygaard S."/>
            <person name="Hu H."/>
            <person name="Boomsma J."/>
            <person name="Zhang G."/>
        </authorList>
    </citation>
    <scope>NUCLEOTIDE SEQUENCE [LARGE SCALE GENOMIC DNA]</scope>
    <source>
        <strain evidence="1">Tzet28-1</strain>
        <tissue evidence="1">Whole body</tissue>
    </source>
</reference>
<keyword evidence="2" id="KW-1185">Reference proteome</keyword>
<name>A0A151XGZ2_9HYME</name>
<protein>
    <recommendedName>
        <fullName evidence="3">DNA-directed DNA polymerase</fullName>
    </recommendedName>
</protein>
<dbReference type="EMBL" id="KQ982144">
    <property type="protein sequence ID" value="KYQ59585.1"/>
    <property type="molecule type" value="Genomic_DNA"/>
</dbReference>
<gene>
    <name evidence="1" type="ORF">ALC60_01386</name>
</gene>
<sequence length="298" mass="34289">MINADYIEPRRFLEDAGDVVLERVRNAVERHGSVKMNTAFNGEFVANDKRTNKSINTKNSEIYRCTDLRKCSSAKLEIHSKDCGKMNDYVISYRWNACCGRRNPAGKTRHRTRTSSTKCIVSGITCDARTTTRYRRISFIAIKIVLHGSRNNSRTWRIATSLEKLASYLDKDKLKINNLEIVHSEFPTLSDEEFELLTRKGVFPYEYVDCVEKLQDTRLPPRESFYSSLTGDTVSESDYAHAVNVWQRFSIQTLGEYSDLYLKTDVLLLTDIFENFRNSCVASYGLDPAHYYTLPGFT</sequence>
<evidence type="ECO:0000313" key="2">
    <source>
        <dbReference type="Proteomes" id="UP000075809"/>
    </source>
</evidence>
<accession>A0A151XGZ2</accession>
<proteinExistence type="predicted"/>